<comment type="caution">
    <text evidence="8">The sequence shown here is derived from an EMBL/GenBank/DDBJ whole genome shotgun (WGS) entry which is preliminary data.</text>
</comment>
<dbReference type="RefSeq" id="WP_183591702.1">
    <property type="nucleotide sequence ID" value="NZ_JACHWR010000001.1"/>
</dbReference>
<feature type="domain" description="RNA polymerase sigma-70 region 2" evidence="6">
    <location>
        <begin position="47"/>
        <end position="112"/>
    </location>
</feature>
<evidence type="ECO:0000256" key="1">
    <source>
        <dbReference type="ARBA" id="ARBA00023015"/>
    </source>
</evidence>
<dbReference type="SUPFAM" id="SSF88659">
    <property type="entry name" value="Sigma3 and sigma4 domains of RNA polymerase sigma factors"/>
    <property type="match status" value="2"/>
</dbReference>
<dbReference type="InterPro" id="IPR014284">
    <property type="entry name" value="RNA_pol_sigma-70_dom"/>
</dbReference>
<evidence type="ECO:0000256" key="5">
    <source>
        <dbReference type="SAM" id="MobiDB-lite"/>
    </source>
</evidence>
<evidence type="ECO:0000313" key="9">
    <source>
        <dbReference type="Proteomes" id="UP000589626"/>
    </source>
</evidence>
<reference evidence="8 9" key="1">
    <citation type="submission" date="2020-08" db="EMBL/GenBank/DDBJ databases">
        <title>Sequencing the genomes of 1000 actinobacteria strains.</title>
        <authorList>
            <person name="Klenk H.-P."/>
        </authorList>
    </citation>
    <scope>NUCLEOTIDE SEQUENCE [LARGE SCALE GENOMIC DNA]</scope>
    <source>
        <strain evidence="8 9">DSM 105498</strain>
    </source>
</reference>
<protein>
    <submittedName>
        <fullName evidence="8">RNA polymerase sigma-B factor</fullName>
    </submittedName>
</protein>
<organism evidence="8 9">
    <name type="scientific">Nocardioides soli</name>
    <dbReference type="NCBI Taxonomy" id="1036020"/>
    <lineage>
        <taxon>Bacteria</taxon>
        <taxon>Bacillati</taxon>
        <taxon>Actinomycetota</taxon>
        <taxon>Actinomycetes</taxon>
        <taxon>Propionibacteriales</taxon>
        <taxon>Nocardioidaceae</taxon>
        <taxon>Nocardioides</taxon>
    </lineage>
</organism>
<dbReference type="InterPro" id="IPR007627">
    <property type="entry name" value="RNA_pol_sigma70_r2"/>
</dbReference>
<evidence type="ECO:0000256" key="2">
    <source>
        <dbReference type="ARBA" id="ARBA00023082"/>
    </source>
</evidence>
<feature type="region of interest" description="Disordered" evidence="5">
    <location>
        <begin position="1"/>
        <end position="30"/>
    </location>
</feature>
<dbReference type="Pfam" id="PF04542">
    <property type="entry name" value="Sigma70_r2"/>
    <property type="match status" value="1"/>
</dbReference>
<dbReference type="PANTHER" id="PTHR30385:SF4">
    <property type="entry name" value="RNA POLYMERASE SIGMA-E FACTOR"/>
    <property type="match status" value="1"/>
</dbReference>
<dbReference type="PRINTS" id="PR00046">
    <property type="entry name" value="SIGMA70FCT"/>
</dbReference>
<dbReference type="InterPro" id="IPR000943">
    <property type="entry name" value="RNA_pol_sigma70"/>
</dbReference>
<keyword evidence="2" id="KW-0731">Sigma factor</keyword>
<feature type="domain" description="RNA polymerase sigma-70 region 4" evidence="7">
    <location>
        <begin position="211"/>
        <end position="257"/>
    </location>
</feature>
<keyword evidence="3" id="KW-0238">DNA-binding</keyword>
<gene>
    <name evidence="8" type="ORF">FHU40_001644</name>
</gene>
<dbReference type="Gene3D" id="1.20.140.160">
    <property type="match status" value="1"/>
</dbReference>
<evidence type="ECO:0000259" key="7">
    <source>
        <dbReference type="Pfam" id="PF04545"/>
    </source>
</evidence>
<dbReference type="InterPro" id="IPR013324">
    <property type="entry name" value="RNA_pol_sigma_r3/r4-like"/>
</dbReference>
<dbReference type="EMBL" id="JACHWR010000001">
    <property type="protein sequence ID" value="MBB3041843.1"/>
    <property type="molecule type" value="Genomic_DNA"/>
</dbReference>
<dbReference type="SUPFAM" id="SSF88946">
    <property type="entry name" value="Sigma2 domain of RNA polymerase sigma factors"/>
    <property type="match status" value="1"/>
</dbReference>
<dbReference type="PANTHER" id="PTHR30385">
    <property type="entry name" value="SIGMA FACTOR F FLAGELLAR"/>
    <property type="match status" value="1"/>
</dbReference>
<feature type="compositionally biased region" description="Polar residues" evidence="5">
    <location>
        <begin position="17"/>
        <end position="30"/>
    </location>
</feature>
<dbReference type="Proteomes" id="UP000589626">
    <property type="component" value="Unassembled WGS sequence"/>
</dbReference>
<evidence type="ECO:0000259" key="6">
    <source>
        <dbReference type="Pfam" id="PF04542"/>
    </source>
</evidence>
<dbReference type="CDD" id="cd06171">
    <property type="entry name" value="Sigma70_r4"/>
    <property type="match status" value="1"/>
</dbReference>
<evidence type="ECO:0000256" key="3">
    <source>
        <dbReference type="ARBA" id="ARBA00023125"/>
    </source>
</evidence>
<dbReference type="GO" id="GO:0016987">
    <property type="term" value="F:sigma factor activity"/>
    <property type="evidence" value="ECO:0007669"/>
    <property type="project" value="UniProtKB-KW"/>
</dbReference>
<accession>A0A7W4VU66</accession>
<evidence type="ECO:0000313" key="8">
    <source>
        <dbReference type="EMBL" id="MBB3041843.1"/>
    </source>
</evidence>
<keyword evidence="9" id="KW-1185">Reference proteome</keyword>
<keyword evidence="1" id="KW-0805">Transcription regulation</keyword>
<dbReference type="Gene3D" id="1.20.120.1810">
    <property type="match status" value="1"/>
</dbReference>
<evidence type="ECO:0000256" key="4">
    <source>
        <dbReference type="ARBA" id="ARBA00023163"/>
    </source>
</evidence>
<dbReference type="Pfam" id="PF04545">
    <property type="entry name" value="Sigma70_r4"/>
    <property type="match status" value="1"/>
</dbReference>
<dbReference type="GO" id="GO:0003677">
    <property type="term" value="F:DNA binding"/>
    <property type="evidence" value="ECO:0007669"/>
    <property type="project" value="UniProtKB-KW"/>
</dbReference>
<dbReference type="NCBIfam" id="TIGR02937">
    <property type="entry name" value="sigma70-ECF"/>
    <property type="match status" value="1"/>
</dbReference>
<dbReference type="AlphaFoldDB" id="A0A7W4VU66"/>
<dbReference type="InterPro" id="IPR013325">
    <property type="entry name" value="RNA_pol_sigma_r2"/>
</dbReference>
<dbReference type="GO" id="GO:0006352">
    <property type="term" value="P:DNA-templated transcription initiation"/>
    <property type="evidence" value="ECO:0007669"/>
    <property type="project" value="InterPro"/>
</dbReference>
<name>A0A7W4VU66_9ACTN</name>
<sequence length="268" mass="29868">MSAPLQGSRRAPDRTARSNQTNQLLGQAQTADRAERQRLLDEVVVANVEVARSIARRYRNRGIPLEDLEQVACLALVRAANRFEPDKAEDFLTYAVPTISGEVKRYFRDHGWAVRPPRRVQEVQALLAQDAKRSGGVRETPEQIADRLGISVEDVTRAEEAQGCFAPVSLDAPVGQADHAEARGELLVDEDQFNEWDAAEARTILRTLTKDLKPRDRLILYLRFVEDRTQAEIGAELGVTQMQVSRLLSRILSEMRERLGGAASTGVA</sequence>
<keyword evidence="4" id="KW-0804">Transcription</keyword>
<proteinExistence type="predicted"/>
<dbReference type="InterPro" id="IPR007630">
    <property type="entry name" value="RNA_pol_sigma70_r4"/>
</dbReference>